<proteinExistence type="predicted"/>
<feature type="repeat" description="ANK" evidence="3">
    <location>
        <begin position="1005"/>
        <end position="1037"/>
    </location>
</feature>
<dbReference type="PANTHER" id="PTHR24201">
    <property type="entry name" value="ANK_REP_REGION DOMAIN-CONTAINING PROTEIN"/>
    <property type="match status" value="1"/>
</dbReference>
<dbReference type="GO" id="GO:0005634">
    <property type="term" value="C:nucleus"/>
    <property type="evidence" value="ECO:0007669"/>
    <property type="project" value="TreeGrafter"/>
</dbReference>
<dbReference type="GO" id="GO:0009116">
    <property type="term" value="P:nucleoside metabolic process"/>
    <property type="evidence" value="ECO:0007669"/>
    <property type="project" value="InterPro"/>
</dbReference>
<dbReference type="SUPFAM" id="SSF52540">
    <property type="entry name" value="P-loop containing nucleoside triphosphate hydrolases"/>
    <property type="match status" value="1"/>
</dbReference>
<dbReference type="Pfam" id="PF01048">
    <property type="entry name" value="PNP_UDP_1"/>
    <property type="match status" value="1"/>
</dbReference>
<dbReference type="InterPro" id="IPR054471">
    <property type="entry name" value="GPIID_WHD"/>
</dbReference>
<feature type="repeat" description="ANK" evidence="3">
    <location>
        <begin position="930"/>
        <end position="962"/>
    </location>
</feature>
<evidence type="ECO:0000259" key="5">
    <source>
        <dbReference type="Pfam" id="PF01048"/>
    </source>
</evidence>
<feature type="repeat" description="ANK" evidence="3">
    <location>
        <begin position="1288"/>
        <end position="1320"/>
    </location>
</feature>
<feature type="repeat" description="ANK" evidence="3">
    <location>
        <begin position="1358"/>
        <end position="1382"/>
    </location>
</feature>
<feature type="compositionally biased region" description="Acidic residues" evidence="4">
    <location>
        <begin position="245"/>
        <end position="257"/>
    </location>
</feature>
<dbReference type="Proteomes" id="UP000562682">
    <property type="component" value="Unassembled WGS sequence"/>
</dbReference>
<dbReference type="InterPro" id="IPR036770">
    <property type="entry name" value="Ankyrin_rpt-contain_sf"/>
</dbReference>
<dbReference type="EMBL" id="JAAOAK010000225">
    <property type="protein sequence ID" value="KAF5682111.1"/>
    <property type="molecule type" value="Genomic_DNA"/>
</dbReference>
<dbReference type="InterPro" id="IPR000845">
    <property type="entry name" value="Nucleoside_phosphorylase_d"/>
</dbReference>
<dbReference type="PANTHER" id="PTHR24201:SF16">
    <property type="entry name" value="ANKYRIN-1-LIKE-RELATED"/>
    <property type="match status" value="1"/>
</dbReference>
<name>A0A8H5X3P9_9HYPO</name>
<gene>
    <name evidence="8" type="ORF">FDENT_7808</name>
</gene>
<protein>
    <submittedName>
        <fullName evidence="8">Ankyrin protein</fullName>
    </submittedName>
</protein>
<evidence type="ECO:0000259" key="6">
    <source>
        <dbReference type="Pfam" id="PF22939"/>
    </source>
</evidence>
<keyword evidence="1" id="KW-0677">Repeat</keyword>
<dbReference type="InterPro" id="IPR002110">
    <property type="entry name" value="Ankyrin_rpt"/>
</dbReference>
<evidence type="ECO:0000259" key="7">
    <source>
        <dbReference type="Pfam" id="PF24883"/>
    </source>
</evidence>
<dbReference type="SMART" id="SM00248">
    <property type="entry name" value="ANK"/>
    <property type="match status" value="18"/>
</dbReference>
<feature type="repeat" description="ANK" evidence="3">
    <location>
        <begin position="968"/>
        <end position="1000"/>
    </location>
</feature>
<feature type="repeat" description="ANK" evidence="3">
    <location>
        <begin position="1150"/>
        <end position="1182"/>
    </location>
</feature>
<dbReference type="PROSITE" id="PS50088">
    <property type="entry name" value="ANK_REPEAT"/>
    <property type="match status" value="16"/>
</dbReference>
<sequence>MPQGQSSADDAVGQKRKTTEDLDQATAQKPTSRDALTHNDYTVGWICALPKELTASIAMLDEKHPGLPKPQTDSNAYTLGSIAGHNIVMACLPKGITGNVSAATVARNMANNFPSIKIGLMVGIGGGVPSNKVRLGDVVVSTPTSTFAGVVKWDFGKHHDNKDDFERTGALDHPPQSLLTALTLLEAQQNLEGTKIPTYLEEVKKKWPMLASKFLRNDSLKDVLFKASYSHVKKATLSGEGGGQESEEEDEDEDEEHESCHLCDKSMTVKRPPRDMVVHYGLIASGDGLIKGATARNKLNKDLGGHVLCIEMEAAGVMNHFPCLVIRGICDYADSHKNKDWQEHAAIMAAAFAKELLQHVQADDIQRERPIKDIIQDVHSVVSETREDVRQIKSMHIESHKAHILNWLTKTDYASEQSKFKTQRQRGTANWFFEAEEFRTWIATCGQTLFCPGIPGAGKTILASTVIDHIESASKDDLSIGLAYIYCNFQRYDLQNPDELLLILLKQLVAKLPSLPVDINNLYASHKEREKRPERQDIFNALQNVVAQHSQVYLIVDALDEYGPSGSSRESFLSLLRELQRRHKINVLMTSRFDMRIITDINKIFGNVIRLEILGSTEDIARYVEHNLNILPSAIKGNRNLKDDIIKKISESAKGMFLLAQIYLKLLSYKTSETEMRRQLTAFQKHGNEDGIADALTKAYKETMDRINQQQPDHIILAKQVLFWIARAKRELTVQELQHALAMGSVQCEPCEADLPFDETLVTVCAGLVAVDEAKKTIQLVHYTVQEYINQRPCQLLPVTELDIARACIAYLSFSSFEEAYYDSWDGMEDRLKPYPFYHYAAKNWGHHARDSSISVDELIEHFNLGTQLMKSVCVLLVRETSISSTGFWLRRPRPPISTSSLHIAAYFGLENIVQKLLLTCSQADLTDDYNRTPLSYAAEQGHETVIKLLIDNGADRDSRGTDKYQHERRTPLSFAAEKGHEAAVRTLINHKACIHLTSNTMFGWGWTPLSYATRCGHKAIVTLLLESGAELEFDDSGRTALSYAAEMGHKDIAILLLKQGANPDLHMTFPRESGRTALSFAAQHGHQDIVQLLLNASTKELDSTDQSGISPLSYASHGGHESIVSLLLERGAMSNPQPHPIEGNRSLSFQDTPLSCAASNGHDAIVRLLLEGGANVDSGRERTPLSFAAEKGHESTVQLLLKSDATVDSGRERTPLSFAVQNGHNSIVRLLLEMGANADSKATGGPLERGRTPLSLAAEKGHSSLVQLLLEAHVDFDSKTTASNFYEGRTPLSFAAGKGHEDIVRLLLEKGANPNSEGVDRGSHVKSPMSFAAERGYEAIIGLLVRFGGDPCIGGGGGATPLLLASRHGHKGAAKVLIDTGRVQIDLPDDMRRTPLSYMAQWGHETLVRLLLDQGAELESRGAHHEVFGIECSKGRTPLSFASENGHPSVVELLLQRGAMVDSRTECDLREGSGRTPLSYAAENGHAGIVQELIKTGANLETRNSSTYRRGQTPLHFAAASANCETVRVLVESGADVNSKDDRGQTPFIWPMRVRDTEMVRILQGSKAEKR</sequence>
<dbReference type="Pfam" id="PF12796">
    <property type="entry name" value="Ank_2"/>
    <property type="match status" value="8"/>
</dbReference>
<evidence type="ECO:0000256" key="3">
    <source>
        <dbReference type="PROSITE-ProRule" id="PRU00023"/>
    </source>
</evidence>
<feature type="repeat" description="ANK" evidence="3">
    <location>
        <begin position="1474"/>
        <end position="1506"/>
    </location>
</feature>
<feature type="domain" description="Nucleoside phosphorylase" evidence="5">
    <location>
        <begin position="275"/>
        <end position="357"/>
    </location>
</feature>
<organism evidence="8 9">
    <name type="scientific">Fusarium denticulatum</name>
    <dbReference type="NCBI Taxonomy" id="48507"/>
    <lineage>
        <taxon>Eukaryota</taxon>
        <taxon>Fungi</taxon>
        <taxon>Dikarya</taxon>
        <taxon>Ascomycota</taxon>
        <taxon>Pezizomycotina</taxon>
        <taxon>Sordariomycetes</taxon>
        <taxon>Hypocreomycetidae</taxon>
        <taxon>Hypocreales</taxon>
        <taxon>Nectriaceae</taxon>
        <taxon>Fusarium</taxon>
        <taxon>Fusarium fujikuroi species complex</taxon>
    </lineage>
</organism>
<feature type="repeat" description="ANK" evidence="3">
    <location>
        <begin position="1108"/>
        <end position="1140"/>
    </location>
</feature>
<evidence type="ECO:0000256" key="4">
    <source>
        <dbReference type="SAM" id="MobiDB-lite"/>
    </source>
</evidence>
<dbReference type="Gene3D" id="1.25.40.20">
    <property type="entry name" value="Ankyrin repeat-containing domain"/>
    <property type="match status" value="5"/>
</dbReference>
<keyword evidence="9" id="KW-1185">Reference proteome</keyword>
<feature type="repeat" description="ANK" evidence="3">
    <location>
        <begin position="1212"/>
        <end position="1244"/>
    </location>
</feature>
<feature type="region of interest" description="Disordered" evidence="4">
    <location>
        <begin position="1"/>
        <end position="33"/>
    </location>
</feature>
<accession>A0A8H5X3P9</accession>
<dbReference type="InterPro" id="IPR035994">
    <property type="entry name" value="Nucleoside_phosphorylase_sf"/>
</dbReference>
<dbReference type="Pfam" id="PF24883">
    <property type="entry name" value="NPHP3_N"/>
    <property type="match status" value="1"/>
</dbReference>
<feature type="repeat" description="ANK" evidence="3">
    <location>
        <begin position="1181"/>
        <end position="1213"/>
    </location>
</feature>
<feature type="repeat" description="ANK" evidence="3">
    <location>
        <begin position="1037"/>
        <end position="1069"/>
    </location>
</feature>
<feature type="repeat" description="ANK" evidence="3">
    <location>
        <begin position="1435"/>
        <end position="1467"/>
    </location>
</feature>
<feature type="repeat" description="ANK" evidence="3">
    <location>
        <begin position="1392"/>
        <end position="1424"/>
    </location>
</feature>
<reference evidence="8 9" key="1">
    <citation type="submission" date="2020-05" db="EMBL/GenBank/DDBJ databases">
        <title>Identification and distribution of gene clusters putatively required for synthesis of sphingolipid metabolism inhibitors in phylogenetically diverse species of the filamentous fungus Fusarium.</title>
        <authorList>
            <person name="Kim H.-S."/>
            <person name="Busman M."/>
            <person name="Brown D.W."/>
            <person name="Divon H."/>
            <person name="Uhlig S."/>
            <person name="Proctor R.H."/>
        </authorList>
    </citation>
    <scope>NUCLEOTIDE SEQUENCE [LARGE SCALE GENOMIC DNA]</scope>
    <source>
        <strain evidence="8 9">NRRL 25311</strain>
    </source>
</reference>
<dbReference type="SUPFAM" id="SSF48403">
    <property type="entry name" value="Ankyrin repeat"/>
    <property type="match status" value="2"/>
</dbReference>
<dbReference type="PROSITE" id="PS50297">
    <property type="entry name" value="ANK_REP_REGION"/>
    <property type="match status" value="15"/>
</dbReference>
<dbReference type="Pfam" id="PF22939">
    <property type="entry name" value="WHD_GPIID"/>
    <property type="match status" value="1"/>
</dbReference>
<dbReference type="Gene3D" id="3.40.50.1580">
    <property type="entry name" value="Nucleoside phosphorylase domain"/>
    <property type="match status" value="1"/>
</dbReference>
<keyword evidence="2 3" id="KW-0040">ANK repeat</keyword>
<dbReference type="SUPFAM" id="SSF53167">
    <property type="entry name" value="Purine and uridine phosphorylases"/>
    <property type="match status" value="1"/>
</dbReference>
<feature type="domain" description="Nephrocystin 3-like N-terminal" evidence="7">
    <location>
        <begin position="427"/>
        <end position="592"/>
    </location>
</feature>
<evidence type="ECO:0000256" key="1">
    <source>
        <dbReference type="ARBA" id="ARBA00022737"/>
    </source>
</evidence>
<feature type="repeat" description="ANK" evidence="3">
    <location>
        <begin position="1511"/>
        <end position="1543"/>
    </location>
</feature>
<evidence type="ECO:0000313" key="8">
    <source>
        <dbReference type="EMBL" id="KAF5682111.1"/>
    </source>
</evidence>
<feature type="repeat" description="ANK" evidence="3">
    <location>
        <begin position="1074"/>
        <end position="1096"/>
    </location>
</feature>
<dbReference type="InterPro" id="IPR027417">
    <property type="entry name" value="P-loop_NTPase"/>
</dbReference>
<evidence type="ECO:0000256" key="2">
    <source>
        <dbReference type="ARBA" id="ARBA00023043"/>
    </source>
</evidence>
<feature type="domain" description="GPI inositol-deacylase winged helix" evidence="6">
    <location>
        <begin position="717"/>
        <end position="790"/>
    </location>
</feature>
<feature type="region of interest" description="Disordered" evidence="4">
    <location>
        <begin position="236"/>
        <end position="258"/>
    </location>
</feature>
<evidence type="ECO:0000313" key="9">
    <source>
        <dbReference type="Proteomes" id="UP000562682"/>
    </source>
</evidence>
<dbReference type="PRINTS" id="PR01415">
    <property type="entry name" value="ANKYRIN"/>
</dbReference>
<feature type="repeat" description="ANK" evidence="3">
    <location>
        <begin position="1250"/>
        <end position="1282"/>
    </location>
</feature>
<dbReference type="InterPro" id="IPR056884">
    <property type="entry name" value="NPHP3-like_N"/>
</dbReference>
<comment type="caution">
    <text evidence="8">The sequence shown here is derived from an EMBL/GenBank/DDBJ whole genome shotgun (WGS) entry which is preliminary data.</text>
</comment>
<dbReference type="GO" id="GO:0003824">
    <property type="term" value="F:catalytic activity"/>
    <property type="evidence" value="ECO:0007669"/>
    <property type="project" value="InterPro"/>
</dbReference>
<dbReference type="Gene3D" id="3.40.50.300">
    <property type="entry name" value="P-loop containing nucleotide triphosphate hydrolases"/>
    <property type="match status" value="1"/>
</dbReference>
<dbReference type="InterPro" id="IPR050776">
    <property type="entry name" value="Ank_Repeat/CDKN_Inhibitor"/>
</dbReference>